<proteinExistence type="predicted"/>
<accession>A0AAV5K562</accession>
<dbReference type="Proteomes" id="UP001054252">
    <property type="component" value="Unassembled WGS sequence"/>
</dbReference>
<name>A0AAV5K562_9ROSI</name>
<sequence>MVNIRRANSDRMPGTSPRAEVGEIDTRAPFQSVKAAVSFFSEVAVSREKPTLRKSKLSSG</sequence>
<protein>
    <submittedName>
        <fullName evidence="2">Uncharacterized protein</fullName>
    </submittedName>
</protein>
<evidence type="ECO:0000313" key="3">
    <source>
        <dbReference type="Proteomes" id="UP001054252"/>
    </source>
</evidence>
<evidence type="ECO:0000313" key="2">
    <source>
        <dbReference type="EMBL" id="GKV18824.1"/>
    </source>
</evidence>
<keyword evidence="3" id="KW-1185">Reference proteome</keyword>
<gene>
    <name evidence="2" type="ORF">SLEP1_g29156</name>
</gene>
<evidence type="ECO:0000256" key="1">
    <source>
        <dbReference type="SAM" id="MobiDB-lite"/>
    </source>
</evidence>
<organism evidence="2 3">
    <name type="scientific">Rubroshorea leprosula</name>
    <dbReference type="NCBI Taxonomy" id="152421"/>
    <lineage>
        <taxon>Eukaryota</taxon>
        <taxon>Viridiplantae</taxon>
        <taxon>Streptophyta</taxon>
        <taxon>Embryophyta</taxon>
        <taxon>Tracheophyta</taxon>
        <taxon>Spermatophyta</taxon>
        <taxon>Magnoliopsida</taxon>
        <taxon>eudicotyledons</taxon>
        <taxon>Gunneridae</taxon>
        <taxon>Pentapetalae</taxon>
        <taxon>rosids</taxon>
        <taxon>malvids</taxon>
        <taxon>Malvales</taxon>
        <taxon>Dipterocarpaceae</taxon>
        <taxon>Rubroshorea</taxon>
    </lineage>
</organism>
<comment type="caution">
    <text evidence="2">The sequence shown here is derived from an EMBL/GenBank/DDBJ whole genome shotgun (WGS) entry which is preliminary data.</text>
</comment>
<dbReference type="EMBL" id="BPVZ01000051">
    <property type="protein sequence ID" value="GKV18824.1"/>
    <property type="molecule type" value="Genomic_DNA"/>
</dbReference>
<reference evidence="2 3" key="1">
    <citation type="journal article" date="2021" name="Commun. Biol.">
        <title>The genome of Shorea leprosula (Dipterocarpaceae) highlights the ecological relevance of drought in aseasonal tropical rainforests.</title>
        <authorList>
            <person name="Ng K.K.S."/>
            <person name="Kobayashi M.J."/>
            <person name="Fawcett J.A."/>
            <person name="Hatakeyama M."/>
            <person name="Paape T."/>
            <person name="Ng C.H."/>
            <person name="Ang C.C."/>
            <person name="Tnah L.H."/>
            <person name="Lee C.T."/>
            <person name="Nishiyama T."/>
            <person name="Sese J."/>
            <person name="O'Brien M.J."/>
            <person name="Copetti D."/>
            <person name="Mohd Noor M.I."/>
            <person name="Ong R.C."/>
            <person name="Putra M."/>
            <person name="Sireger I.Z."/>
            <person name="Indrioko S."/>
            <person name="Kosugi Y."/>
            <person name="Izuno A."/>
            <person name="Isagi Y."/>
            <person name="Lee S.L."/>
            <person name="Shimizu K.K."/>
        </authorList>
    </citation>
    <scope>NUCLEOTIDE SEQUENCE [LARGE SCALE GENOMIC DNA]</scope>
    <source>
        <strain evidence="2">214</strain>
    </source>
</reference>
<dbReference type="AlphaFoldDB" id="A0AAV5K562"/>
<feature type="region of interest" description="Disordered" evidence="1">
    <location>
        <begin position="1"/>
        <end position="20"/>
    </location>
</feature>